<reference evidence="1 2" key="1">
    <citation type="journal article" date="2018" name="Sci. Rep.">
        <title>Genomic signatures of local adaptation to the degree of environmental predictability in rotifers.</title>
        <authorList>
            <person name="Franch-Gras L."/>
            <person name="Hahn C."/>
            <person name="Garcia-Roger E.M."/>
            <person name="Carmona M.J."/>
            <person name="Serra M."/>
            <person name="Gomez A."/>
        </authorList>
    </citation>
    <scope>NUCLEOTIDE SEQUENCE [LARGE SCALE GENOMIC DNA]</scope>
    <source>
        <strain evidence="1">HYR1</strain>
    </source>
</reference>
<dbReference type="EMBL" id="REGN01008744">
    <property type="protein sequence ID" value="RNA02833.1"/>
    <property type="molecule type" value="Genomic_DNA"/>
</dbReference>
<keyword evidence="2" id="KW-1185">Reference proteome</keyword>
<evidence type="ECO:0000313" key="1">
    <source>
        <dbReference type="EMBL" id="RNA02833.1"/>
    </source>
</evidence>
<accession>A0A3M7PUZ8</accession>
<protein>
    <submittedName>
        <fullName evidence="1">Uncharacterized protein</fullName>
    </submittedName>
</protein>
<dbReference type="AlphaFoldDB" id="A0A3M7PUZ8"/>
<evidence type="ECO:0000313" key="2">
    <source>
        <dbReference type="Proteomes" id="UP000276133"/>
    </source>
</evidence>
<comment type="caution">
    <text evidence="1">The sequence shown here is derived from an EMBL/GenBank/DDBJ whole genome shotgun (WGS) entry which is preliminary data.</text>
</comment>
<proteinExistence type="predicted"/>
<gene>
    <name evidence="1" type="ORF">BpHYR1_042714</name>
</gene>
<sequence>MEKLERVFVKMGQVSDKLSYDALRTGLQAQIGQLGHVIGQWDDKIAKQKNFFQIAVNECRKEEALEEQKADTLPKLLSDDYANWQNEYNLSASLIGSYKLDAVLTPALVCYAGIGCPRTICACWTRNSERYRLHRRIVEIIVERDYFYNTSLNKEFLKFAEEEIYISPNFMLILQVNAPILSNSDSVNKFLCHRYTNQLNPAQ</sequence>
<dbReference type="Proteomes" id="UP000276133">
    <property type="component" value="Unassembled WGS sequence"/>
</dbReference>
<name>A0A3M7PUZ8_BRAPC</name>
<organism evidence="1 2">
    <name type="scientific">Brachionus plicatilis</name>
    <name type="common">Marine rotifer</name>
    <name type="synonym">Brachionus muelleri</name>
    <dbReference type="NCBI Taxonomy" id="10195"/>
    <lineage>
        <taxon>Eukaryota</taxon>
        <taxon>Metazoa</taxon>
        <taxon>Spiralia</taxon>
        <taxon>Gnathifera</taxon>
        <taxon>Rotifera</taxon>
        <taxon>Eurotatoria</taxon>
        <taxon>Monogononta</taxon>
        <taxon>Pseudotrocha</taxon>
        <taxon>Ploima</taxon>
        <taxon>Brachionidae</taxon>
        <taxon>Brachionus</taxon>
    </lineage>
</organism>